<evidence type="ECO:0000256" key="1">
    <source>
        <dbReference type="SAM" id="MobiDB-lite"/>
    </source>
</evidence>
<feature type="compositionally biased region" description="Polar residues" evidence="1">
    <location>
        <begin position="74"/>
        <end position="85"/>
    </location>
</feature>
<feature type="region of interest" description="Disordered" evidence="1">
    <location>
        <begin position="38"/>
        <end position="85"/>
    </location>
</feature>
<dbReference type="Proteomes" id="UP001144280">
    <property type="component" value="Unassembled WGS sequence"/>
</dbReference>
<evidence type="ECO:0008006" key="4">
    <source>
        <dbReference type="Google" id="ProtNLM"/>
    </source>
</evidence>
<name>A0ABQ5QLC0_9ACTN</name>
<evidence type="ECO:0000313" key="2">
    <source>
        <dbReference type="EMBL" id="GLH94982.1"/>
    </source>
</evidence>
<comment type="caution">
    <text evidence="2">The sequence shown here is derived from an EMBL/GenBank/DDBJ whole genome shotgun (WGS) entry which is preliminary data.</text>
</comment>
<sequence length="85" mass="9064">MAASQAYSSTIVSPWWVRSLGTRLATGGVAAVSVLTPHHVTGPLPGERAPPAGRTKRRERSDQSDCGLQGGTKRANNPSEARQRR</sequence>
<accession>A0ABQ5QLC0</accession>
<dbReference type="EMBL" id="BSDI01000001">
    <property type="protein sequence ID" value="GLH94982.1"/>
    <property type="molecule type" value="Genomic_DNA"/>
</dbReference>
<organism evidence="2 3">
    <name type="scientific">Phytohabitans aurantiacus</name>
    <dbReference type="NCBI Taxonomy" id="3016789"/>
    <lineage>
        <taxon>Bacteria</taxon>
        <taxon>Bacillati</taxon>
        <taxon>Actinomycetota</taxon>
        <taxon>Actinomycetes</taxon>
        <taxon>Micromonosporales</taxon>
        <taxon>Micromonosporaceae</taxon>
    </lineage>
</organism>
<reference evidence="2" key="1">
    <citation type="submission" date="2022-12" db="EMBL/GenBank/DDBJ databases">
        <title>New Phytohabitans aurantiacus sp. RD004123 nov., an actinomycete isolated from soil.</title>
        <authorList>
            <person name="Triningsih D.W."/>
            <person name="Harunari E."/>
            <person name="Igarashi Y."/>
        </authorList>
    </citation>
    <scope>NUCLEOTIDE SEQUENCE</scope>
    <source>
        <strain evidence="2">RD004123</strain>
    </source>
</reference>
<proteinExistence type="predicted"/>
<keyword evidence="3" id="KW-1185">Reference proteome</keyword>
<protein>
    <recommendedName>
        <fullName evidence="4">Secreted protein</fullName>
    </recommendedName>
</protein>
<gene>
    <name evidence="2" type="ORF">Pa4123_02540</name>
</gene>
<evidence type="ECO:0000313" key="3">
    <source>
        <dbReference type="Proteomes" id="UP001144280"/>
    </source>
</evidence>